<evidence type="ECO:0000313" key="9">
    <source>
        <dbReference type="EMBL" id="MBO8414328.1"/>
    </source>
</evidence>
<dbReference type="SUPFAM" id="SSF75217">
    <property type="entry name" value="alpha/beta knot"/>
    <property type="match status" value="1"/>
</dbReference>
<gene>
    <name evidence="9" type="ORF">IAC78_02490</name>
</gene>
<keyword evidence="3 6" id="KW-0808">Transferase</keyword>
<keyword evidence="1 6" id="KW-0963">Cytoplasm</keyword>
<feature type="domain" description="tRNA/rRNA methyltransferase SpoU type" evidence="8">
    <location>
        <begin position="3"/>
        <end position="142"/>
    </location>
</feature>
<dbReference type="PANTHER" id="PTHR42971:SF1">
    <property type="entry name" value="TRNA (CYTIDINE(34)-2'-O)-METHYLTRANSFERASE"/>
    <property type="match status" value="1"/>
</dbReference>
<organism evidence="9 10">
    <name type="scientific">Candidatus Scatoplasma merdavium</name>
    <dbReference type="NCBI Taxonomy" id="2840932"/>
    <lineage>
        <taxon>Bacteria</taxon>
        <taxon>Bacillati</taxon>
        <taxon>Bacillota</taxon>
        <taxon>Bacilli</taxon>
        <taxon>Bacillales</taxon>
        <taxon>Candidatus Scatoplasma</taxon>
    </lineage>
</organism>
<comment type="caution">
    <text evidence="9">The sequence shown here is derived from an EMBL/GenBank/DDBJ whole genome shotgun (WGS) entry which is preliminary data.</text>
</comment>
<dbReference type="EMBL" id="JADING010000069">
    <property type="protein sequence ID" value="MBO8414328.1"/>
    <property type="molecule type" value="Genomic_DNA"/>
</dbReference>
<evidence type="ECO:0000259" key="8">
    <source>
        <dbReference type="Pfam" id="PF00588"/>
    </source>
</evidence>
<evidence type="ECO:0000313" key="10">
    <source>
        <dbReference type="Proteomes" id="UP000823629"/>
    </source>
</evidence>
<dbReference type="Proteomes" id="UP000823629">
    <property type="component" value="Unassembled WGS sequence"/>
</dbReference>
<accession>A0A9D9D862</accession>
<dbReference type="EC" id="2.1.1.207" evidence="6"/>
<comment type="subcellular location">
    <subcellularLocation>
        <location evidence="6">Cytoplasm</location>
    </subcellularLocation>
</comment>
<comment type="catalytic activity">
    <reaction evidence="6">
        <text>cytidine(34) in tRNA + S-adenosyl-L-methionine = 2'-O-methylcytidine(34) in tRNA + S-adenosyl-L-homocysteine + H(+)</text>
        <dbReference type="Rhea" id="RHEA:43084"/>
        <dbReference type="Rhea" id="RHEA-COMP:10331"/>
        <dbReference type="Rhea" id="RHEA-COMP:10332"/>
        <dbReference type="ChEBI" id="CHEBI:15378"/>
        <dbReference type="ChEBI" id="CHEBI:57856"/>
        <dbReference type="ChEBI" id="CHEBI:59789"/>
        <dbReference type="ChEBI" id="CHEBI:74495"/>
        <dbReference type="ChEBI" id="CHEBI:82748"/>
        <dbReference type="EC" id="2.1.1.207"/>
    </reaction>
</comment>
<dbReference type="GO" id="GO:0008757">
    <property type="term" value="F:S-adenosylmethionine-dependent methyltransferase activity"/>
    <property type="evidence" value="ECO:0007669"/>
    <property type="project" value="UniProtKB-UniRule"/>
</dbReference>
<dbReference type="InterPro" id="IPR029028">
    <property type="entry name" value="Alpha/beta_knot_MTases"/>
</dbReference>
<sequence>MNYVVLYEPEKPSNVGNIIRTCSAFNARLIIIGNLTFELSDKSLKRAGMDYFIGFKIKRYETFDDFFTYEKGDYFYVTRYSEKTYSEFDLSDVRKTNYFLFGKESSGLPKELLKSNYESCMRIPMAIDARSLNLSNSVAIVLSEALRQQDFFSLAKHETIKGEDFLKNN</sequence>
<evidence type="ECO:0000256" key="1">
    <source>
        <dbReference type="ARBA" id="ARBA00022490"/>
    </source>
</evidence>
<feature type="binding site" evidence="6 7">
    <location>
        <position position="131"/>
    </location>
    <ligand>
        <name>S-adenosyl-L-methionine</name>
        <dbReference type="ChEBI" id="CHEBI:59789"/>
    </ligand>
</feature>
<dbReference type="PIRSF" id="PIRSF029256">
    <property type="entry name" value="SpoU_TrmH_prd"/>
    <property type="match status" value="1"/>
</dbReference>
<dbReference type="InterPro" id="IPR001537">
    <property type="entry name" value="SpoU_MeTrfase"/>
</dbReference>
<dbReference type="Gene3D" id="3.40.1280.10">
    <property type="match status" value="1"/>
</dbReference>
<evidence type="ECO:0000256" key="6">
    <source>
        <dbReference type="HAMAP-Rule" id="MF_01885"/>
    </source>
</evidence>
<comment type="function">
    <text evidence="6">Could methylate the ribose at the nucleotide 34 wobble position in tRNA.</text>
</comment>
<evidence type="ECO:0000256" key="5">
    <source>
        <dbReference type="ARBA" id="ARBA00022694"/>
    </source>
</evidence>
<reference evidence="9" key="2">
    <citation type="journal article" date="2021" name="PeerJ">
        <title>Extensive microbial diversity within the chicken gut microbiome revealed by metagenomics and culture.</title>
        <authorList>
            <person name="Gilroy R."/>
            <person name="Ravi A."/>
            <person name="Getino M."/>
            <person name="Pursley I."/>
            <person name="Horton D.L."/>
            <person name="Alikhan N.F."/>
            <person name="Baker D."/>
            <person name="Gharbi K."/>
            <person name="Hall N."/>
            <person name="Watson M."/>
            <person name="Adriaenssens E.M."/>
            <person name="Foster-Nyarko E."/>
            <person name="Jarju S."/>
            <person name="Secka A."/>
            <person name="Antonio M."/>
            <person name="Oren A."/>
            <person name="Chaudhuri R.R."/>
            <person name="La Ragione R."/>
            <person name="Hildebrand F."/>
            <person name="Pallen M.J."/>
        </authorList>
    </citation>
    <scope>NUCLEOTIDE SEQUENCE</scope>
    <source>
        <strain evidence="9">1748</strain>
    </source>
</reference>
<dbReference type="PANTHER" id="PTHR42971">
    <property type="entry name" value="TRNA (CYTIDINE(34)-2'-O)-METHYLTRANSFERASE"/>
    <property type="match status" value="1"/>
</dbReference>
<keyword evidence="4 6" id="KW-0949">S-adenosyl-L-methionine</keyword>
<comment type="catalytic activity">
    <reaction evidence="6">
        <text>5-carboxymethylaminomethyluridine(34) in tRNA(Leu) + S-adenosyl-L-methionine = 5-carboxymethylaminomethyl-2'-O-methyluridine(34) in tRNA(Leu) + S-adenosyl-L-homocysteine + H(+)</text>
        <dbReference type="Rhea" id="RHEA:43088"/>
        <dbReference type="Rhea" id="RHEA-COMP:10333"/>
        <dbReference type="Rhea" id="RHEA-COMP:10334"/>
        <dbReference type="ChEBI" id="CHEBI:15378"/>
        <dbReference type="ChEBI" id="CHEBI:57856"/>
        <dbReference type="ChEBI" id="CHEBI:59789"/>
        <dbReference type="ChEBI" id="CHEBI:74508"/>
        <dbReference type="ChEBI" id="CHEBI:74511"/>
        <dbReference type="EC" id="2.1.1.207"/>
    </reaction>
</comment>
<keyword evidence="5 6" id="KW-0819">tRNA processing</keyword>
<dbReference type="Pfam" id="PF00588">
    <property type="entry name" value="SpoU_methylase"/>
    <property type="match status" value="1"/>
</dbReference>
<name>A0A9D9D862_9BACL</name>
<dbReference type="HAMAP" id="MF_01885">
    <property type="entry name" value="tRNA_methyltr_TrmL"/>
    <property type="match status" value="1"/>
</dbReference>
<feature type="binding site" evidence="6 7">
    <location>
        <position position="102"/>
    </location>
    <ligand>
        <name>S-adenosyl-L-methionine</name>
        <dbReference type="ChEBI" id="CHEBI:59789"/>
    </ligand>
</feature>
<proteinExistence type="inferred from homology"/>
<feature type="binding site" evidence="6 7">
    <location>
        <position position="123"/>
    </location>
    <ligand>
        <name>S-adenosyl-L-methionine</name>
        <dbReference type="ChEBI" id="CHEBI:59789"/>
    </ligand>
</feature>
<evidence type="ECO:0000256" key="4">
    <source>
        <dbReference type="ARBA" id="ARBA00022691"/>
    </source>
</evidence>
<evidence type="ECO:0000256" key="3">
    <source>
        <dbReference type="ARBA" id="ARBA00022679"/>
    </source>
</evidence>
<dbReference type="InterPro" id="IPR016914">
    <property type="entry name" value="TrmL"/>
</dbReference>
<dbReference type="InterPro" id="IPR029026">
    <property type="entry name" value="tRNA_m1G_MTases_N"/>
</dbReference>
<dbReference type="GO" id="GO:0008175">
    <property type="term" value="F:tRNA methyltransferase activity"/>
    <property type="evidence" value="ECO:0007669"/>
    <property type="project" value="UniProtKB-UniRule"/>
</dbReference>
<dbReference type="GO" id="GO:0002130">
    <property type="term" value="P:wobble position ribose methylation"/>
    <property type="evidence" value="ECO:0007669"/>
    <property type="project" value="TreeGrafter"/>
</dbReference>
<feature type="binding site" evidence="6 7">
    <location>
        <position position="77"/>
    </location>
    <ligand>
        <name>S-adenosyl-L-methionine</name>
        <dbReference type="ChEBI" id="CHEBI:59789"/>
    </ligand>
</feature>
<reference evidence="9" key="1">
    <citation type="submission" date="2020-10" db="EMBL/GenBank/DDBJ databases">
        <authorList>
            <person name="Gilroy R."/>
        </authorList>
    </citation>
    <scope>NUCLEOTIDE SEQUENCE</scope>
    <source>
        <strain evidence="9">1748</strain>
    </source>
</reference>
<dbReference type="GO" id="GO:0005737">
    <property type="term" value="C:cytoplasm"/>
    <property type="evidence" value="ECO:0007669"/>
    <property type="project" value="UniProtKB-SubCell"/>
</dbReference>
<keyword evidence="2 6" id="KW-0489">Methyltransferase</keyword>
<evidence type="ECO:0000256" key="7">
    <source>
        <dbReference type="PIRSR" id="PIRSR029256-1"/>
    </source>
</evidence>
<dbReference type="GO" id="GO:0003723">
    <property type="term" value="F:RNA binding"/>
    <property type="evidence" value="ECO:0007669"/>
    <property type="project" value="InterPro"/>
</dbReference>
<protein>
    <recommendedName>
        <fullName evidence="6">Putative tRNA (cytidine(34)-2'-O)-methyltransferase</fullName>
        <ecNumber evidence="6">2.1.1.207</ecNumber>
    </recommendedName>
    <alternativeName>
        <fullName evidence="6">tRNA (cytidine/uridine-2'-O-)-methyltransferase</fullName>
    </alternativeName>
</protein>
<comment type="similarity">
    <text evidence="6">Belongs to the class IV-like SAM-binding methyltransferase superfamily. RNA methyltransferase TrmH family. TrmL subfamily.</text>
</comment>
<dbReference type="CDD" id="cd18094">
    <property type="entry name" value="SpoU-like_TrmL"/>
    <property type="match status" value="1"/>
</dbReference>
<evidence type="ECO:0000256" key="2">
    <source>
        <dbReference type="ARBA" id="ARBA00022603"/>
    </source>
</evidence>
<dbReference type="AlphaFoldDB" id="A0A9D9D862"/>